<dbReference type="Gene3D" id="3.40.50.720">
    <property type="entry name" value="NAD(P)-binding Rossmann-like Domain"/>
    <property type="match status" value="1"/>
</dbReference>
<accession>X1I2S6</accession>
<name>X1I2S6_9ZZZZ</name>
<organism evidence="1">
    <name type="scientific">marine sediment metagenome</name>
    <dbReference type="NCBI Taxonomy" id="412755"/>
    <lineage>
        <taxon>unclassified sequences</taxon>
        <taxon>metagenomes</taxon>
        <taxon>ecological metagenomes</taxon>
    </lineage>
</organism>
<gene>
    <name evidence="1" type="ORF">S03H2_65799</name>
</gene>
<dbReference type="AlphaFoldDB" id="X1I2S6"/>
<dbReference type="EMBL" id="BARU01042894">
    <property type="protein sequence ID" value="GAH76716.1"/>
    <property type="molecule type" value="Genomic_DNA"/>
</dbReference>
<sequence>MDEKKFEIVKDADIIWSLAAAGVQILSEELMSKLPKNKIVIDINLVPPYGIEGIKPKHDNEEIYPRIFGIGALGIGHLKSTTEGSILREATKTKGKKIFDYNIAFEIAKEILFGKKIVISH</sequence>
<reference evidence="1" key="1">
    <citation type="journal article" date="2014" name="Front. Microbiol.">
        <title>High frequency of phylogenetically diverse reductive dehalogenase-homologous genes in deep subseafloor sedimentary metagenomes.</title>
        <authorList>
            <person name="Kawai M."/>
            <person name="Futagami T."/>
            <person name="Toyoda A."/>
            <person name="Takaki Y."/>
            <person name="Nishi S."/>
            <person name="Hori S."/>
            <person name="Arai W."/>
            <person name="Tsubouchi T."/>
            <person name="Morono Y."/>
            <person name="Uchiyama I."/>
            <person name="Ito T."/>
            <person name="Fujiyama A."/>
            <person name="Inagaki F."/>
            <person name="Takami H."/>
        </authorList>
    </citation>
    <scope>NUCLEOTIDE SEQUENCE</scope>
    <source>
        <strain evidence="1">Expedition CK06-06</strain>
    </source>
</reference>
<comment type="caution">
    <text evidence="1">The sequence shown here is derived from an EMBL/GenBank/DDBJ whole genome shotgun (WGS) entry which is preliminary data.</text>
</comment>
<evidence type="ECO:0000313" key="1">
    <source>
        <dbReference type="EMBL" id="GAH76716.1"/>
    </source>
</evidence>
<proteinExistence type="predicted"/>
<protein>
    <submittedName>
        <fullName evidence="1">Uncharacterized protein</fullName>
    </submittedName>
</protein>